<keyword evidence="3" id="KW-0808">Transferase</keyword>
<evidence type="ECO:0000256" key="3">
    <source>
        <dbReference type="ARBA" id="ARBA00022679"/>
    </source>
</evidence>
<dbReference type="Pfam" id="PF02803">
    <property type="entry name" value="Thiolase_C"/>
    <property type="match status" value="1"/>
</dbReference>
<name>A0ABN7P5X3_TIMPD</name>
<comment type="similarity">
    <text evidence="2">Belongs to the thiolase-like superfamily. Thiolase family.</text>
</comment>
<evidence type="ECO:0000256" key="1">
    <source>
        <dbReference type="ARBA" id="ARBA00004173"/>
    </source>
</evidence>
<evidence type="ECO:0000256" key="5">
    <source>
        <dbReference type="ARBA" id="ARBA00023098"/>
    </source>
</evidence>
<reference evidence="10" key="1">
    <citation type="submission" date="2021-03" db="EMBL/GenBank/DDBJ databases">
        <authorList>
            <person name="Tran Van P."/>
        </authorList>
    </citation>
    <scope>NUCLEOTIDE SEQUENCE</scope>
</reference>
<dbReference type="Gene3D" id="3.40.47.10">
    <property type="match status" value="1"/>
</dbReference>
<proteinExistence type="inferred from homology"/>
<keyword evidence="5" id="KW-0443">Lipid metabolism</keyword>
<feature type="domain" description="Thiolase C-terminal" evidence="9">
    <location>
        <begin position="9"/>
        <end position="77"/>
    </location>
</feature>
<dbReference type="InterPro" id="IPR020617">
    <property type="entry name" value="Thiolase_C"/>
</dbReference>
<organism evidence="10 11">
    <name type="scientific">Timema podura</name>
    <name type="common">Walking stick</name>
    <dbReference type="NCBI Taxonomy" id="61482"/>
    <lineage>
        <taxon>Eukaryota</taxon>
        <taxon>Metazoa</taxon>
        <taxon>Ecdysozoa</taxon>
        <taxon>Arthropoda</taxon>
        <taxon>Hexapoda</taxon>
        <taxon>Insecta</taxon>
        <taxon>Pterygota</taxon>
        <taxon>Neoptera</taxon>
        <taxon>Polyneoptera</taxon>
        <taxon>Phasmatodea</taxon>
        <taxon>Timematodea</taxon>
        <taxon>Timematoidea</taxon>
        <taxon>Timematidae</taxon>
        <taxon>Timema</taxon>
    </lineage>
</organism>
<evidence type="ECO:0000313" key="10">
    <source>
        <dbReference type="EMBL" id="CAG2062110.1"/>
    </source>
</evidence>
<evidence type="ECO:0000256" key="4">
    <source>
        <dbReference type="ARBA" id="ARBA00022832"/>
    </source>
</evidence>
<dbReference type="EC" id="2.3.1.16" evidence="8"/>
<evidence type="ECO:0000313" key="11">
    <source>
        <dbReference type="Proteomes" id="UP001153148"/>
    </source>
</evidence>
<dbReference type="InterPro" id="IPR020613">
    <property type="entry name" value="Thiolase_CS"/>
</dbReference>
<gene>
    <name evidence="10" type="ORF">TPAB3V08_LOCUS9063</name>
</gene>
<comment type="caution">
    <text evidence="10">The sequence shown here is derived from an EMBL/GenBank/DDBJ whole genome shotgun (WGS) entry which is preliminary data.</text>
</comment>
<protein>
    <recommendedName>
        <fullName evidence="8">acetyl-CoA C-acyltransferase</fullName>
        <ecNumber evidence="8">2.3.1.16</ecNumber>
    </recommendedName>
</protein>
<feature type="non-terminal residue" evidence="10">
    <location>
        <position position="81"/>
    </location>
</feature>
<evidence type="ECO:0000256" key="8">
    <source>
        <dbReference type="ARBA" id="ARBA00024073"/>
    </source>
</evidence>
<dbReference type="EMBL" id="CAJPIN010018688">
    <property type="protein sequence ID" value="CAG2062110.1"/>
    <property type="molecule type" value="Genomic_DNA"/>
</dbReference>
<comment type="subcellular location">
    <subcellularLocation>
        <location evidence="1">Mitochondrion</location>
    </subcellularLocation>
</comment>
<evidence type="ECO:0000256" key="6">
    <source>
        <dbReference type="ARBA" id="ARBA00023128"/>
    </source>
</evidence>
<evidence type="ECO:0000259" key="9">
    <source>
        <dbReference type="Pfam" id="PF02803"/>
    </source>
</evidence>
<dbReference type="PANTHER" id="PTHR18919:SF153">
    <property type="entry name" value="TRIFUNCTIONAL ENZYME SUBUNIT BETA, MITOCHONDRIAL"/>
    <property type="match status" value="1"/>
</dbReference>
<evidence type="ECO:0000256" key="2">
    <source>
        <dbReference type="ARBA" id="ARBA00010982"/>
    </source>
</evidence>
<keyword evidence="7" id="KW-0012">Acyltransferase</keyword>
<dbReference type="SUPFAM" id="SSF53901">
    <property type="entry name" value="Thiolase-like"/>
    <property type="match status" value="1"/>
</dbReference>
<keyword evidence="6" id="KW-0496">Mitochondrion</keyword>
<sequence length="81" mass="8691">MKAMDSDWFAQNYMGRQSKVGVIDMNKFNCWGGSLSIGHPFAATGVRLATHCANRLIRENGQIALIAACAAGGQVCVTLFV</sequence>
<accession>A0ABN7P5X3</accession>
<dbReference type="PANTHER" id="PTHR18919">
    <property type="entry name" value="ACETYL-COA C-ACYLTRANSFERASE"/>
    <property type="match status" value="1"/>
</dbReference>
<keyword evidence="11" id="KW-1185">Reference proteome</keyword>
<evidence type="ECO:0000256" key="7">
    <source>
        <dbReference type="ARBA" id="ARBA00023315"/>
    </source>
</evidence>
<dbReference type="PROSITE" id="PS00737">
    <property type="entry name" value="THIOLASE_2"/>
    <property type="match status" value="1"/>
</dbReference>
<dbReference type="Proteomes" id="UP001153148">
    <property type="component" value="Unassembled WGS sequence"/>
</dbReference>
<keyword evidence="4" id="KW-0276">Fatty acid metabolism</keyword>
<dbReference type="InterPro" id="IPR016039">
    <property type="entry name" value="Thiolase-like"/>
</dbReference>